<keyword evidence="3" id="KW-1185">Reference proteome</keyword>
<proteinExistence type="predicted"/>
<dbReference type="Gene3D" id="3.90.280.10">
    <property type="entry name" value="PEBP-like"/>
    <property type="match status" value="1"/>
</dbReference>
<keyword evidence="1" id="KW-0732">Signal</keyword>
<comment type="caution">
    <text evidence="2">The sequence shown here is derived from an EMBL/GenBank/DDBJ whole genome shotgun (WGS) entry which is preliminary data.</text>
</comment>
<dbReference type="PANTHER" id="PTHR11362:SF82">
    <property type="entry name" value="PHOSPHATIDYLETHANOLAMINE-BINDING PROTEIN 4"/>
    <property type="match status" value="1"/>
</dbReference>
<dbReference type="InterPro" id="IPR036610">
    <property type="entry name" value="PEBP-like_sf"/>
</dbReference>
<dbReference type="InterPro" id="IPR008914">
    <property type="entry name" value="PEBP"/>
</dbReference>
<reference evidence="2 3" key="1">
    <citation type="submission" date="2024-02" db="EMBL/GenBank/DDBJ databases">
        <title>A draft genome for the cacao thread blight pathogen Marasmius crinis-equi.</title>
        <authorList>
            <person name="Cohen S.P."/>
            <person name="Baruah I.K."/>
            <person name="Amoako-Attah I."/>
            <person name="Bukari Y."/>
            <person name="Meinhardt L.W."/>
            <person name="Bailey B.A."/>
        </authorList>
    </citation>
    <scope>NUCLEOTIDE SEQUENCE [LARGE SCALE GENOMIC DNA]</scope>
    <source>
        <strain evidence="2 3">GH-76</strain>
    </source>
</reference>
<evidence type="ECO:0000313" key="2">
    <source>
        <dbReference type="EMBL" id="KAL0578566.1"/>
    </source>
</evidence>
<sequence length="208" mass="22088">MLLQHSLLGVLALFATTVSPQDNSLAEVAKAFNNANIPRDLTLKFNPSVLLEVTLPQPSGGDITLKAGLQLPRDDTAGPPRFSIRGNAGRGPFVLAAVDPDAPSPTNTSNAQVRHLLAGNFFASSGGELHPLTNTTPAISDYRQPTPTSGLHRYVFLLFRQSPDFNDQTLVNATTPITRFNISVFADAVNLGNPIGGTFMRVAAPDAT</sequence>
<accession>A0ABR3FSW3</accession>
<protein>
    <recommendedName>
        <fullName evidence="4">PEBP-like protein</fullName>
    </recommendedName>
</protein>
<feature type="chain" id="PRO_5046381929" description="PEBP-like protein" evidence="1">
    <location>
        <begin position="21"/>
        <end position="208"/>
    </location>
</feature>
<dbReference type="Pfam" id="PF01161">
    <property type="entry name" value="PBP"/>
    <property type="match status" value="1"/>
</dbReference>
<dbReference type="SUPFAM" id="SSF49777">
    <property type="entry name" value="PEBP-like"/>
    <property type="match status" value="1"/>
</dbReference>
<evidence type="ECO:0008006" key="4">
    <source>
        <dbReference type="Google" id="ProtNLM"/>
    </source>
</evidence>
<dbReference type="InterPro" id="IPR035810">
    <property type="entry name" value="PEBP_euk"/>
</dbReference>
<evidence type="ECO:0000256" key="1">
    <source>
        <dbReference type="SAM" id="SignalP"/>
    </source>
</evidence>
<dbReference type="PANTHER" id="PTHR11362">
    <property type="entry name" value="PHOSPHATIDYLETHANOLAMINE-BINDING PROTEIN"/>
    <property type="match status" value="1"/>
</dbReference>
<name>A0ABR3FSW3_9AGAR</name>
<organism evidence="2 3">
    <name type="scientific">Marasmius crinis-equi</name>
    <dbReference type="NCBI Taxonomy" id="585013"/>
    <lineage>
        <taxon>Eukaryota</taxon>
        <taxon>Fungi</taxon>
        <taxon>Dikarya</taxon>
        <taxon>Basidiomycota</taxon>
        <taxon>Agaricomycotina</taxon>
        <taxon>Agaricomycetes</taxon>
        <taxon>Agaricomycetidae</taxon>
        <taxon>Agaricales</taxon>
        <taxon>Marasmiineae</taxon>
        <taxon>Marasmiaceae</taxon>
        <taxon>Marasmius</taxon>
    </lineage>
</organism>
<dbReference type="EMBL" id="JBAHYK010000093">
    <property type="protein sequence ID" value="KAL0578566.1"/>
    <property type="molecule type" value="Genomic_DNA"/>
</dbReference>
<feature type="signal peptide" evidence="1">
    <location>
        <begin position="1"/>
        <end position="20"/>
    </location>
</feature>
<dbReference type="Proteomes" id="UP001465976">
    <property type="component" value="Unassembled WGS sequence"/>
</dbReference>
<dbReference type="CDD" id="cd00866">
    <property type="entry name" value="PEBP_euk"/>
    <property type="match status" value="1"/>
</dbReference>
<gene>
    <name evidence="2" type="ORF">V5O48_003416</name>
</gene>
<evidence type="ECO:0000313" key="3">
    <source>
        <dbReference type="Proteomes" id="UP001465976"/>
    </source>
</evidence>